<organism evidence="10 11">
    <name type="scientific">Thalassiosira oceanica</name>
    <name type="common">Marine diatom</name>
    <dbReference type="NCBI Taxonomy" id="159749"/>
    <lineage>
        <taxon>Eukaryota</taxon>
        <taxon>Sar</taxon>
        <taxon>Stramenopiles</taxon>
        <taxon>Ochrophyta</taxon>
        <taxon>Bacillariophyta</taxon>
        <taxon>Coscinodiscophyceae</taxon>
        <taxon>Thalassiosirophycidae</taxon>
        <taxon>Thalassiosirales</taxon>
        <taxon>Thalassiosiraceae</taxon>
        <taxon>Thalassiosira</taxon>
    </lineage>
</organism>
<dbReference type="GO" id="GO:0004190">
    <property type="term" value="F:aspartic-type endopeptidase activity"/>
    <property type="evidence" value="ECO:0007669"/>
    <property type="project" value="UniProtKB-KW"/>
</dbReference>
<keyword evidence="8" id="KW-0695">RNA-directed DNA polymerase</keyword>
<evidence type="ECO:0000313" key="10">
    <source>
        <dbReference type="EMBL" id="EJK54636.1"/>
    </source>
</evidence>
<comment type="caution">
    <text evidence="10">The sequence shown here is derived from an EMBL/GenBank/DDBJ whole genome shotgun (WGS) entry which is preliminary data.</text>
</comment>
<evidence type="ECO:0000256" key="5">
    <source>
        <dbReference type="ARBA" id="ARBA00022750"/>
    </source>
</evidence>
<keyword evidence="4" id="KW-0540">Nuclease</keyword>
<dbReference type="Proteomes" id="UP000266841">
    <property type="component" value="Unassembled WGS sequence"/>
</dbReference>
<keyword evidence="6" id="KW-0255">Endonuclease</keyword>
<reference evidence="10 11" key="1">
    <citation type="journal article" date="2012" name="Genome Biol.">
        <title>Genome and low-iron response of an oceanic diatom adapted to chronic iron limitation.</title>
        <authorList>
            <person name="Lommer M."/>
            <person name="Specht M."/>
            <person name="Roy A.S."/>
            <person name="Kraemer L."/>
            <person name="Andreson R."/>
            <person name="Gutowska M.A."/>
            <person name="Wolf J."/>
            <person name="Bergner S.V."/>
            <person name="Schilhabel M.B."/>
            <person name="Klostermeier U.C."/>
            <person name="Beiko R.G."/>
            <person name="Rosenstiel P."/>
            <person name="Hippler M."/>
            <person name="Laroche J."/>
        </authorList>
    </citation>
    <scope>NUCLEOTIDE SEQUENCE [LARGE SCALE GENOMIC DNA]</scope>
    <source>
        <strain evidence="10 11">CCMP1005</strain>
    </source>
</reference>
<evidence type="ECO:0000256" key="8">
    <source>
        <dbReference type="ARBA" id="ARBA00022918"/>
    </source>
</evidence>
<evidence type="ECO:0000256" key="1">
    <source>
        <dbReference type="ARBA" id="ARBA00022670"/>
    </source>
</evidence>
<dbReference type="OrthoDB" id="127776at2759"/>
<dbReference type="PANTHER" id="PTHR33064">
    <property type="entry name" value="POL PROTEIN"/>
    <property type="match status" value="1"/>
</dbReference>
<evidence type="ECO:0000313" key="11">
    <source>
        <dbReference type="Proteomes" id="UP000266841"/>
    </source>
</evidence>
<dbReference type="InterPro" id="IPR043502">
    <property type="entry name" value="DNA/RNA_pol_sf"/>
</dbReference>
<dbReference type="InterPro" id="IPR041373">
    <property type="entry name" value="RT_RNaseH"/>
</dbReference>
<evidence type="ECO:0000259" key="9">
    <source>
        <dbReference type="Pfam" id="PF17917"/>
    </source>
</evidence>
<dbReference type="EMBL" id="AGNL01035522">
    <property type="protein sequence ID" value="EJK54636.1"/>
    <property type="molecule type" value="Genomic_DNA"/>
</dbReference>
<protein>
    <recommendedName>
        <fullName evidence="9">Reverse transcriptase RNase H-like domain-containing protein</fullName>
    </recommendedName>
</protein>
<evidence type="ECO:0000256" key="7">
    <source>
        <dbReference type="ARBA" id="ARBA00022801"/>
    </source>
</evidence>
<keyword evidence="1" id="KW-0645">Protease</keyword>
<dbReference type="Pfam" id="PF17917">
    <property type="entry name" value="RT_RNaseH"/>
    <property type="match status" value="1"/>
</dbReference>
<dbReference type="InterPro" id="IPR051320">
    <property type="entry name" value="Viral_Replic_Matur_Polypro"/>
</dbReference>
<dbReference type="SUPFAM" id="SSF56672">
    <property type="entry name" value="DNA/RNA polymerases"/>
    <property type="match status" value="1"/>
</dbReference>
<dbReference type="PANTHER" id="PTHR33064:SF37">
    <property type="entry name" value="RIBONUCLEASE H"/>
    <property type="match status" value="1"/>
</dbReference>
<dbReference type="AlphaFoldDB" id="K0S0Q5"/>
<keyword evidence="7" id="KW-0378">Hydrolase</keyword>
<keyword evidence="2" id="KW-0808">Transferase</keyword>
<feature type="domain" description="Reverse transcriptase RNase H-like" evidence="9">
    <location>
        <begin position="33"/>
        <end position="86"/>
    </location>
</feature>
<evidence type="ECO:0000256" key="6">
    <source>
        <dbReference type="ARBA" id="ARBA00022759"/>
    </source>
</evidence>
<sequence length="106" mass="12072">IITSPSRSTLMPQTINSVPASCKKVVLSPTTPRKLNAAQRNYTTMEKELLAIVETLKEYRSMLLGAQITVYTDHKNLTYENFNTQRVMRCLNSQSSGEHWGYCERS</sequence>
<evidence type="ECO:0000256" key="2">
    <source>
        <dbReference type="ARBA" id="ARBA00022679"/>
    </source>
</evidence>
<accession>K0S0Q5</accession>
<dbReference type="GO" id="GO:0004519">
    <property type="term" value="F:endonuclease activity"/>
    <property type="evidence" value="ECO:0007669"/>
    <property type="project" value="UniProtKB-KW"/>
</dbReference>
<dbReference type="GO" id="GO:0006508">
    <property type="term" value="P:proteolysis"/>
    <property type="evidence" value="ECO:0007669"/>
    <property type="project" value="UniProtKB-KW"/>
</dbReference>
<keyword evidence="5" id="KW-0064">Aspartyl protease</keyword>
<keyword evidence="3" id="KW-0548">Nucleotidyltransferase</keyword>
<evidence type="ECO:0000256" key="3">
    <source>
        <dbReference type="ARBA" id="ARBA00022695"/>
    </source>
</evidence>
<evidence type="ECO:0000256" key="4">
    <source>
        <dbReference type="ARBA" id="ARBA00022722"/>
    </source>
</evidence>
<dbReference type="GO" id="GO:0003964">
    <property type="term" value="F:RNA-directed DNA polymerase activity"/>
    <property type="evidence" value="ECO:0007669"/>
    <property type="project" value="UniProtKB-KW"/>
</dbReference>
<name>K0S0Q5_THAOC</name>
<feature type="non-terminal residue" evidence="10">
    <location>
        <position position="1"/>
    </location>
</feature>
<keyword evidence="11" id="KW-1185">Reference proteome</keyword>
<proteinExistence type="predicted"/>
<gene>
    <name evidence="10" type="ORF">THAOC_25718</name>
</gene>